<sequence>MRQIGIRPWHGGLVVLLAACVAAVLFLANSQPNRAATPLPEPSPEPRGPITIVSLGDSSVSGEGTGIYTSTTNGQGGNWCHRSPKAMVHVTSVPGIDKTVNLACSGAATAHVALTKQTKYTEGSQAARLRELAKTHEIEVVVVAVGANDDPRFSHHLSACAKAWFGGPLCTEALRENWTSTVDAMVPKVVTALNDVRTVLAQVGYDREDYQLVVQSYPSPVSPRIPESLRNLDGCPFRTADLEWIRGTAVPELSRGMREAAEAVGARFLDLSRAGYGHEACTGGSDASNEWFTRLTVRWDDLDDVDRASHAAQESFHLNVAGHAQIGRCMTEFLADTTSEAACREGTDGELHPTVLP</sequence>
<dbReference type="InterPro" id="IPR037460">
    <property type="entry name" value="SEST-like"/>
</dbReference>
<keyword evidence="3" id="KW-1185">Reference proteome</keyword>
<gene>
    <name evidence="2" type="ORF">ACFQGD_16265</name>
</gene>
<organism evidence="2 3">
    <name type="scientific">Haloechinothrix salitolerans</name>
    <dbReference type="NCBI Taxonomy" id="926830"/>
    <lineage>
        <taxon>Bacteria</taxon>
        <taxon>Bacillati</taxon>
        <taxon>Actinomycetota</taxon>
        <taxon>Actinomycetes</taxon>
        <taxon>Pseudonocardiales</taxon>
        <taxon>Pseudonocardiaceae</taxon>
        <taxon>Haloechinothrix</taxon>
    </lineage>
</organism>
<evidence type="ECO:0000313" key="3">
    <source>
        <dbReference type="Proteomes" id="UP001596337"/>
    </source>
</evidence>
<dbReference type="EMBL" id="JBHSXX010000001">
    <property type="protein sequence ID" value="MFC6868696.1"/>
    <property type="molecule type" value="Genomic_DNA"/>
</dbReference>
<dbReference type="Proteomes" id="UP001596337">
    <property type="component" value="Unassembled WGS sequence"/>
</dbReference>
<dbReference type="PROSITE" id="PS51257">
    <property type="entry name" value="PROKAR_LIPOPROTEIN"/>
    <property type="match status" value="1"/>
</dbReference>
<dbReference type="PANTHER" id="PTHR37981:SF1">
    <property type="entry name" value="SGNH HYDROLASE-TYPE ESTERASE DOMAIN-CONTAINING PROTEIN"/>
    <property type="match status" value="1"/>
</dbReference>
<feature type="domain" description="SGNH hydrolase-type esterase" evidence="1">
    <location>
        <begin position="55"/>
        <end position="324"/>
    </location>
</feature>
<name>A0ABW2C043_9PSEU</name>
<dbReference type="SUPFAM" id="SSF52266">
    <property type="entry name" value="SGNH hydrolase"/>
    <property type="match status" value="1"/>
</dbReference>
<evidence type="ECO:0000259" key="1">
    <source>
        <dbReference type="Pfam" id="PF13472"/>
    </source>
</evidence>
<dbReference type="Gene3D" id="3.40.50.1110">
    <property type="entry name" value="SGNH hydrolase"/>
    <property type="match status" value="1"/>
</dbReference>
<accession>A0ABW2C043</accession>
<protein>
    <submittedName>
        <fullName evidence="2">GDSL-type esterase/lipase family protein</fullName>
    </submittedName>
</protein>
<evidence type="ECO:0000313" key="2">
    <source>
        <dbReference type="EMBL" id="MFC6868696.1"/>
    </source>
</evidence>
<dbReference type="Pfam" id="PF13472">
    <property type="entry name" value="Lipase_GDSL_2"/>
    <property type="match status" value="1"/>
</dbReference>
<proteinExistence type="predicted"/>
<dbReference type="InterPro" id="IPR013830">
    <property type="entry name" value="SGNH_hydro"/>
</dbReference>
<comment type="caution">
    <text evidence="2">The sequence shown here is derived from an EMBL/GenBank/DDBJ whole genome shotgun (WGS) entry which is preliminary data.</text>
</comment>
<dbReference type="InterPro" id="IPR036514">
    <property type="entry name" value="SGNH_hydro_sf"/>
</dbReference>
<dbReference type="PANTHER" id="PTHR37981">
    <property type="entry name" value="LIPASE 2"/>
    <property type="match status" value="1"/>
</dbReference>
<reference evidence="3" key="1">
    <citation type="journal article" date="2019" name="Int. J. Syst. Evol. Microbiol.">
        <title>The Global Catalogue of Microorganisms (GCM) 10K type strain sequencing project: providing services to taxonomists for standard genome sequencing and annotation.</title>
        <authorList>
            <consortium name="The Broad Institute Genomics Platform"/>
            <consortium name="The Broad Institute Genome Sequencing Center for Infectious Disease"/>
            <person name="Wu L."/>
            <person name="Ma J."/>
        </authorList>
    </citation>
    <scope>NUCLEOTIDE SEQUENCE [LARGE SCALE GENOMIC DNA]</scope>
    <source>
        <strain evidence="3">KCTC 32255</strain>
    </source>
</reference>
<dbReference type="RefSeq" id="WP_345390686.1">
    <property type="nucleotide sequence ID" value="NZ_BAABLA010000005.1"/>
</dbReference>